<comment type="cofactor">
    <cofactor evidence="9">
        <name>Mg(2+)</name>
        <dbReference type="ChEBI" id="CHEBI:18420"/>
    </cofactor>
</comment>
<keyword evidence="5 9" id="KW-0443">Lipid metabolism</keyword>
<feature type="binding site" evidence="9">
    <location>
        <position position="54"/>
    </location>
    <ligand>
        <name>Mg(2+)</name>
        <dbReference type="ChEBI" id="CHEBI:18420"/>
    </ligand>
</feature>
<evidence type="ECO:0000313" key="10">
    <source>
        <dbReference type="EMBL" id="PWK22379.1"/>
    </source>
</evidence>
<dbReference type="Gene3D" id="3.20.20.390">
    <property type="entry name" value="FMN-linked oxidoreductases"/>
    <property type="match status" value="1"/>
</dbReference>
<gene>
    <name evidence="10" type="ORF">LV89_03444</name>
</gene>
<dbReference type="SUPFAM" id="SSF51395">
    <property type="entry name" value="FMN-linked oxidoreductases"/>
    <property type="match status" value="1"/>
</dbReference>
<organism evidence="10 11">
    <name type="scientific">Arcicella aurantiaca</name>
    <dbReference type="NCBI Taxonomy" id="591202"/>
    <lineage>
        <taxon>Bacteria</taxon>
        <taxon>Pseudomonadati</taxon>
        <taxon>Bacteroidota</taxon>
        <taxon>Cytophagia</taxon>
        <taxon>Cytophagales</taxon>
        <taxon>Flectobacillaceae</taxon>
        <taxon>Arcicella</taxon>
    </lineage>
</organism>
<reference evidence="10 11" key="1">
    <citation type="submission" date="2018-05" db="EMBL/GenBank/DDBJ databases">
        <title>Genomic Encyclopedia of Archaeal and Bacterial Type Strains, Phase II (KMG-II): from individual species to whole genera.</title>
        <authorList>
            <person name="Goeker M."/>
        </authorList>
    </citation>
    <scope>NUCLEOTIDE SEQUENCE [LARGE SCALE GENOMIC DNA]</scope>
    <source>
        <strain evidence="10 11">DSM 22214</strain>
    </source>
</reference>
<dbReference type="NCBIfam" id="TIGR01768">
    <property type="entry name" value="GGGP-family"/>
    <property type="match status" value="1"/>
</dbReference>
<comment type="caution">
    <text evidence="9">Lacks conserved residue(s) required for the propagation of feature annotation.</text>
</comment>
<dbReference type="InterPro" id="IPR008205">
    <property type="entry name" value="GGGP_HepGP_synthase"/>
</dbReference>
<dbReference type="RefSeq" id="WP_109744137.1">
    <property type="nucleotide sequence ID" value="NZ_QGGO01000020.1"/>
</dbReference>
<dbReference type="HAMAP" id="MF_00112">
    <property type="entry name" value="GGGP_HepGP_synthase"/>
    <property type="match status" value="1"/>
</dbReference>
<evidence type="ECO:0000256" key="3">
    <source>
        <dbReference type="ARBA" id="ARBA00022723"/>
    </source>
</evidence>
<dbReference type="GO" id="GO:0047294">
    <property type="term" value="F:phosphoglycerol geranylgeranyltransferase activity"/>
    <property type="evidence" value="ECO:0007669"/>
    <property type="project" value="UniProtKB-UniRule"/>
</dbReference>
<comment type="similarity">
    <text evidence="9">Belongs to the GGGP/HepGP synthase family. Group II subfamily.</text>
</comment>
<dbReference type="GO" id="GO:0005737">
    <property type="term" value="C:cytoplasm"/>
    <property type="evidence" value="ECO:0007669"/>
    <property type="project" value="InterPro"/>
</dbReference>
<dbReference type="InterPro" id="IPR010946">
    <property type="entry name" value="GGGP_synth"/>
</dbReference>
<evidence type="ECO:0000256" key="5">
    <source>
        <dbReference type="ARBA" id="ARBA00023098"/>
    </source>
</evidence>
<dbReference type="EC" id="2.5.1.41" evidence="9"/>
<dbReference type="OrthoDB" id="9807235at2"/>
<keyword evidence="7 9" id="KW-1208">Phospholipid metabolism</keyword>
<keyword evidence="6 9" id="KW-0594">Phospholipid biosynthesis</keyword>
<keyword evidence="2 9" id="KW-0808">Transferase</keyword>
<dbReference type="PANTHER" id="PTHR40029:SF2">
    <property type="entry name" value="HEPTAPRENYLGLYCERYL PHOSPHATE SYNTHASE"/>
    <property type="match status" value="1"/>
</dbReference>
<dbReference type="GO" id="GO:0120536">
    <property type="term" value="F:heptaprenylglyceryl phosphate synthase activity"/>
    <property type="evidence" value="ECO:0007669"/>
    <property type="project" value="UniProtKB-ARBA"/>
</dbReference>
<dbReference type="NCBIfam" id="TIGR01769">
    <property type="entry name" value="GGGP"/>
    <property type="match status" value="1"/>
</dbReference>
<dbReference type="AlphaFoldDB" id="A0A316DYR2"/>
<evidence type="ECO:0000256" key="6">
    <source>
        <dbReference type="ARBA" id="ARBA00023209"/>
    </source>
</evidence>
<dbReference type="InterPro" id="IPR038597">
    <property type="entry name" value="GGGP/HepGP_synthase_sf"/>
</dbReference>
<dbReference type="PANTHER" id="PTHR40029">
    <property type="match status" value="1"/>
</dbReference>
<protein>
    <recommendedName>
        <fullName evidence="9">Geranylgeranylglyceryl phosphate synthase</fullName>
        <shortName evidence="9">GGGP synthase</shortName>
        <shortName evidence="9">GGGPS</shortName>
        <ecNumber evidence="9">2.5.1.41</ecNumber>
    </recommendedName>
    <alternativeName>
        <fullName evidence="9">(S)-3-O-geranylgeranylglyceryl phosphate synthase</fullName>
    </alternativeName>
    <alternativeName>
        <fullName evidence="9">Phosphoglycerol geranylgeranyltransferase</fullName>
    </alternativeName>
</protein>
<dbReference type="GO" id="GO:0000287">
    <property type="term" value="F:magnesium ion binding"/>
    <property type="evidence" value="ECO:0007669"/>
    <property type="project" value="UniProtKB-UniRule"/>
</dbReference>
<keyword evidence="4 9" id="KW-0460">Magnesium</keyword>
<evidence type="ECO:0000256" key="8">
    <source>
        <dbReference type="ARBA" id="ARBA00047288"/>
    </source>
</evidence>
<feature type="binding site" evidence="9">
    <location>
        <position position="25"/>
    </location>
    <ligand>
        <name>Mg(2+)</name>
        <dbReference type="ChEBI" id="CHEBI:18420"/>
    </ligand>
</feature>
<keyword evidence="3 9" id="KW-0479">Metal-binding</keyword>
<evidence type="ECO:0000256" key="9">
    <source>
        <dbReference type="HAMAP-Rule" id="MF_00112"/>
    </source>
</evidence>
<comment type="catalytic activity">
    <reaction evidence="8 9">
        <text>sn-glycerol 1-phosphate + (2E,6E,10E)-geranylgeranyl diphosphate = sn-3-O-(geranylgeranyl)glycerol 1-phosphate + diphosphate</text>
        <dbReference type="Rhea" id="RHEA:23404"/>
        <dbReference type="ChEBI" id="CHEBI:33019"/>
        <dbReference type="ChEBI" id="CHEBI:57677"/>
        <dbReference type="ChEBI" id="CHEBI:57685"/>
        <dbReference type="ChEBI" id="CHEBI:58756"/>
        <dbReference type="EC" id="2.5.1.41"/>
    </reaction>
</comment>
<feature type="binding site" evidence="9">
    <location>
        <begin position="174"/>
        <end position="180"/>
    </location>
    <ligand>
        <name>sn-glycerol 1-phosphate</name>
        <dbReference type="ChEBI" id="CHEBI:57685"/>
    </ligand>
</feature>
<evidence type="ECO:0000313" key="11">
    <source>
        <dbReference type="Proteomes" id="UP000245489"/>
    </source>
</evidence>
<comment type="function">
    <text evidence="9">Prenyltransferase that catalyzes the transfer of the geranylgeranyl moiety of geranylgeranyl diphosphate (GGPP) to the C3 hydroxyl of sn-glycerol-1-phosphate (G1P).</text>
</comment>
<evidence type="ECO:0000256" key="2">
    <source>
        <dbReference type="ARBA" id="ARBA00022679"/>
    </source>
</evidence>
<dbReference type="EMBL" id="QGGO01000020">
    <property type="protein sequence ID" value="PWK22379.1"/>
    <property type="molecule type" value="Genomic_DNA"/>
</dbReference>
<keyword evidence="11" id="KW-1185">Reference proteome</keyword>
<dbReference type="InterPro" id="IPR039074">
    <property type="entry name" value="GGGP/HepGP_synthase_I"/>
</dbReference>
<evidence type="ECO:0000256" key="4">
    <source>
        <dbReference type="ARBA" id="ARBA00022842"/>
    </source>
</evidence>
<name>A0A316DYR2_9BACT</name>
<dbReference type="Pfam" id="PF01884">
    <property type="entry name" value="PcrB"/>
    <property type="match status" value="1"/>
</dbReference>
<keyword evidence="1 9" id="KW-0444">Lipid biosynthesis</keyword>
<dbReference type="NCBIfam" id="NF003198">
    <property type="entry name" value="PRK04169.1-2"/>
    <property type="match status" value="1"/>
</dbReference>
<sequence>MLSNVLSNILQLQQTGKKGFCVLIDPDNIKWEDFPNYIQLCIEAEVSFLFIGGSLITSDSSFRIISLLKESCNIPIVLFPGNSLHITSNADAILFLSLISGRNPDFLIGQHVIAAPILKKSKLEVIPTAYILVDGGRVTTVSYISNTNPIPSDKSSIVACTAMAGEMLGQKLIFMDSGSGAINTVPTQVIHEVRKVTEVPILVGGGIDSPAKALAILAAGANLVVIGNAIEKNVHLITEIGASIKQFNEQ</sequence>
<evidence type="ECO:0000256" key="1">
    <source>
        <dbReference type="ARBA" id="ARBA00022516"/>
    </source>
</evidence>
<comment type="caution">
    <text evidence="10">The sequence shown here is derived from an EMBL/GenBank/DDBJ whole genome shotgun (WGS) entry which is preliminary data.</text>
</comment>
<dbReference type="Proteomes" id="UP000245489">
    <property type="component" value="Unassembled WGS sequence"/>
</dbReference>
<dbReference type="GO" id="GO:0046474">
    <property type="term" value="P:glycerophospholipid biosynthetic process"/>
    <property type="evidence" value="ECO:0007669"/>
    <property type="project" value="UniProtKB-UniRule"/>
</dbReference>
<accession>A0A316DYR2</accession>
<feature type="binding site" evidence="9">
    <location>
        <begin position="227"/>
        <end position="228"/>
    </location>
    <ligand>
        <name>sn-glycerol 1-phosphate</name>
        <dbReference type="ChEBI" id="CHEBI:57685"/>
    </ligand>
</feature>
<feature type="binding site" evidence="9">
    <location>
        <begin position="205"/>
        <end position="206"/>
    </location>
    <ligand>
        <name>sn-glycerol 1-phosphate</name>
        <dbReference type="ChEBI" id="CHEBI:57685"/>
    </ligand>
</feature>
<proteinExistence type="inferred from homology"/>
<evidence type="ECO:0000256" key="7">
    <source>
        <dbReference type="ARBA" id="ARBA00023264"/>
    </source>
</evidence>